<dbReference type="EMBL" id="MU155784">
    <property type="protein sequence ID" value="KAF9470993.1"/>
    <property type="molecule type" value="Genomic_DNA"/>
</dbReference>
<dbReference type="AlphaFoldDB" id="A0A9P6CSX5"/>
<gene>
    <name evidence="2" type="ORF">BDN70DRAFT_901681</name>
</gene>
<organism evidence="2 3">
    <name type="scientific">Pholiota conissans</name>
    <dbReference type="NCBI Taxonomy" id="109636"/>
    <lineage>
        <taxon>Eukaryota</taxon>
        <taxon>Fungi</taxon>
        <taxon>Dikarya</taxon>
        <taxon>Basidiomycota</taxon>
        <taxon>Agaricomycotina</taxon>
        <taxon>Agaricomycetes</taxon>
        <taxon>Agaricomycetidae</taxon>
        <taxon>Agaricales</taxon>
        <taxon>Agaricineae</taxon>
        <taxon>Strophariaceae</taxon>
        <taxon>Pholiota</taxon>
    </lineage>
</organism>
<dbReference type="Proteomes" id="UP000807469">
    <property type="component" value="Unassembled WGS sequence"/>
</dbReference>
<name>A0A9P6CSX5_9AGAR</name>
<dbReference type="InterPro" id="IPR046496">
    <property type="entry name" value="DUF6589"/>
</dbReference>
<keyword evidence="3" id="KW-1185">Reference proteome</keyword>
<dbReference type="Pfam" id="PF20231">
    <property type="entry name" value="DUF6589"/>
    <property type="match status" value="1"/>
</dbReference>
<accession>A0A9P6CSX5</accession>
<evidence type="ECO:0000313" key="2">
    <source>
        <dbReference type="EMBL" id="KAF9470993.1"/>
    </source>
</evidence>
<comment type="caution">
    <text evidence="2">The sequence shown here is derived from an EMBL/GenBank/DDBJ whole genome shotgun (WGS) entry which is preliminary data.</text>
</comment>
<evidence type="ECO:0000313" key="3">
    <source>
        <dbReference type="Proteomes" id="UP000807469"/>
    </source>
</evidence>
<dbReference type="OrthoDB" id="5424058at2759"/>
<sequence length="132" mass="14948">MRIDESSLHGTLYLSTIFRDSLQLTEDDIKRRGVVICAGDHLSLSLLNKVSAMRRYDKDVLNDVGRYTEGQTGLLHVKFAHARMVANEYWGMLNSKSQWSLWKVNTLLGRKPSAGWKVFLLMAQPKGVAPLD</sequence>
<proteinExistence type="predicted"/>
<protein>
    <recommendedName>
        <fullName evidence="1">DUF6589 domain-containing protein</fullName>
    </recommendedName>
</protein>
<evidence type="ECO:0000259" key="1">
    <source>
        <dbReference type="Pfam" id="PF20231"/>
    </source>
</evidence>
<reference evidence="2" key="1">
    <citation type="submission" date="2020-11" db="EMBL/GenBank/DDBJ databases">
        <authorList>
            <consortium name="DOE Joint Genome Institute"/>
            <person name="Ahrendt S."/>
            <person name="Riley R."/>
            <person name="Andreopoulos W."/>
            <person name="Labutti K."/>
            <person name="Pangilinan J."/>
            <person name="Ruiz-Duenas F.J."/>
            <person name="Barrasa J.M."/>
            <person name="Sanchez-Garcia M."/>
            <person name="Camarero S."/>
            <person name="Miyauchi S."/>
            <person name="Serrano A."/>
            <person name="Linde D."/>
            <person name="Babiker R."/>
            <person name="Drula E."/>
            <person name="Ayuso-Fernandez I."/>
            <person name="Pacheco R."/>
            <person name="Padilla G."/>
            <person name="Ferreira P."/>
            <person name="Barriuso J."/>
            <person name="Kellner H."/>
            <person name="Castanera R."/>
            <person name="Alfaro M."/>
            <person name="Ramirez L."/>
            <person name="Pisabarro A.G."/>
            <person name="Kuo A."/>
            <person name="Tritt A."/>
            <person name="Lipzen A."/>
            <person name="He G."/>
            <person name="Yan M."/>
            <person name="Ng V."/>
            <person name="Cullen D."/>
            <person name="Martin F."/>
            <person name="Rosso M.-N."/>
            <person name="Henrissat B."/>
            <person name="Hibbett D."/>
            <person name="Martinez A.T."/>
            <person name="Grigoriev I.V."/>
        </authorList>
    </citation>
    <scope>NUCLEOTIDE SEQUENCE</scope>
    <source>
        <strain evidence="2">CIRM-BRFM 674</strain>
    </source>
</reference>
<feature type="domain" description="DUF6589" evidence="1">
    <location>
        <begin position="1"/>
        <end position="114"/>
    </location>
</feature>